<evidence type="ECO:0008006" key="3">
    <source>
        <dbReference type="Google" id="ProtNLM"/>
    </source>
</evidence>
<dbReference type="Pfam" id="PF11167">
    <property type="entry name" value="DUF2953"/>
    <property type="match status" value="1"/>
</dbReference>
<keyword evidence="2" id="KW-1185">Reference proteome</keyword>
<gene>
    <name evidence="1" type="ordered locus">Mzhil_0138</name>
</gene>
<proteinExistence type="predicted"/>
<dbReference type="AlphaFoldDB" id="F7XN61"/>
<sequence>MNLDSVKDGTRIQNHISIKWFLFSYTLNRENTSLKGQKKVSSSESEEQAVSESSHGIKDIEFIFGLIRQLFRPSMRMMVDIFKKITVKTGYFSIRFGFDDPADTGMMCGLMYSAAGIARQISDRCRIKIDPVFDHEVFNYNALFNFQVRIYSIIPAFLRFMFNRDVMSAFWKVLRRQIL</sequence>
<organism evidence="1 2">
    <name type="scientific">Methanosalsum zhilinae (strain DSM 4017 / NBRC 107636 / OCM 62 / WeN5)</name>
    <name type="common">Methanohalophilus zhilinae</name>
    <dbReference type="NCBI Taxonomy" id="679901"/>
    <lineage>
        <taxon>Archaea</taxon>
        <taxon>Methanobacteriati</taxon>
        <taxon>Methanobacteriota</taxon>
        <taxon>Stenosarchaea group</taxon>
        <taxon>Methanomicrobia</taxon>
        <taxon>Methanosarcinales</taxon>
        <taxon>Methanosarcinaceae</taxon>
        <taxon>Methanosalsum</taxon>
    </lineage>
</organism>
<evidence type="ECO:0000313" key="2">
    <source>
        <dbReference type="Proteomes" id="UP000006622"/>
    </source>
</evidence>
<protein>
    <recommendedName>
        <fullName evidence="3">DUF2953 domain-containing protein</fullName>
    </recommendedName>
</protein>
<reference evidence="1 2" key="1">
    <citation type="submission" date="2010-07" db="EMBL/GenBank/DDBJ databases">
        <title>The complete genome of Methanosalsum zhilinae DSM 4017.</title>
        <authorList>
            <consortium name="US DOE Joint Genome Institute (JGI-PGF)"/>
            <person name="Lucas S."/>
            <person name="Copeland A."/>
            <person name="Lapidus A."/>
            <person name="Glavina del Rio T."/>
            <person name="Dalin E."/>
            <person name="Tice H."/>
            <person name="Bruce D."/>
            <person name="Goodwin L."/>
            <person name="Pitluck S."/>
            <person name="Kyrpides N."/>
            <person name="Mavromatis K."/>
            <person name="Ovchinnikova G."/>
            <person name="Daligault H."/>
            <person name="Detter J.C."/>
            <person name="Han C."/>
            <person name="Tapia R."/>
            <person name="Larimer F."/>
            <person name="Land M."/>
            <person name="Hauser L."/>
            <person name="Markowitz V."/>
            <person name="Cheng J.-F."/>
            <person name="Hugenholtz P."/>
            <person name="Woyke T."/>
            <person name="Wu D."/>
            <person name="Spring S."/>
            <person name="Schueler E."/>
            <person name="Brambilla E."/>
            <person name="Klenk H.-P."/>
            <person name="Eisen J.A."/>
        </authorList>
    </citation>
    <scope>NUCLEOTIDE SEQUENCE [LARGE SCALE GENOMIC DNA]</scope>
    <source>
        <strain evidence="2">DSM 4017 / NBRC 107636 / OCM 62 / WeN5</strain>
    </source>
</reference>
<evidence type="ECO:0000313" key="1">
    <source>
        <dbReference type="EMBL" id="AEH60018.1"/>
    </source>
</evidence>
<dbReference type="KEGG" id="mzh:Mzhil_0138"/>
<accession>F7XN61</accession>
<dbReference type="EMBL" id="CP002101">
    <property type="protein sequence ID" value="AEH60018.1"/>
    <property type="molecule type" value="Genomic_DNA"/>
</dbReference>
<name>F7XN61_METZD</name>
<dbReference type="InterPro" id="IPR021338">
    <property type="entry name" value="DUF2953"/>
</dbReference>
<dbReference type="Proteomes" id="UP000006622">
    <property type="component" value="Chromosome"/>
</dbReference>
<dbReference type="HOGENOM" id="CLU_110992_0_0_2"/>